<sequence>MGGAGRSGSERTQDGDIKSVIAYDVLGRPTTTRLTLPSDDPLVTSGAITATSDQTKTYRLDGTPNTTASPAAGGLPAETLQLSYTALGLPTGLSGTTDYVQNASYSPIGDIEQLTLARSAAAGARKTFIGNTYEDGTRRLLKSTVNDQTHNGMLQELTYKYDQAGNVLSIFDSAPLSGFTKADNQGFSYDTQRRLTEAWTPKTADCATSGRTAANLDGAAPHWNSYTYTASGQRATEKTNTGTPQTRTYCYDPASPAHPGVHHHRRHVRRSHHAVRLRRNRQHDQAGGDPGQFYLPDPDLECGGQGRQAHGRRHRDGLRLRR</sequence>
<evidence type="ECO:0000313" key="3">
    <source>
        <dbReference type="Proteomes" id="UP000642673"/>
    </source>
</evidence>
<name>A0ABQ3F5N7_9ACTN</name>
<evidence type="ECO:0000256" key="1">
    <source>
        <dbReference type="SAM" id="MobiDB-lite"/>
    </source>
</evidence>
<feature type="region of interest" description="Disordered" evidence="1">
    <location>
        <begin position="257"/>
        <end position="322"/>
    </location>
</feature>
<organism evidence="2 3">
    <name type="scientific">Streptomyces cirratus</name>
    <dbReference type="NCBI Taxonomy" id="68187"/>
    <lineage>
        <taxon>Bacteria</taxon>
        <taxon>Bacillati</taxon>
        <taxon>Actinomycetota</taxon>
        <taxon>Actinomycetes</taxon>
        <taxon>Kitasatosporales</taxon>
        <taxon>Streptomycetaceae</taxon>
        <taxon>Streptomyces</taxon>
    </lineage>
</organism>
<dbReference type="Proteomes" id="UP000642673">
    <property type="component" value="Unassembled WGS sequence"/>
</dbReference>
<evidence type="ECO:0000313" key="2">
    <source>
        <dbReference type="EMBL" id="GHB85892.1"/>
    </source>
</evidence>
<protein>
    <recommendedName>
        <fullName evidence="4">YD repeat-containing protein</fullName>
    </recommendedName>
</protein>
<reference evidence="3" key="1">
    <citation type="journal article" date="2019" name="Int. J. Syst. Evol. Microbiol.">
        <title>The Global Catalogue of Microorganisms (GCM) 10K type strain sequencing project: providing services to taxonomists for standard genome sequencing and annotation.</title>
        <authorList>
            <consortium name="The Broad Institute Genomics Platform"/>
            <consortium name="The Broad Institute Genome Sequencing Center for Infectious Disease"/>
            <person name="Wu L."/>
            <person name="Ma J."/>
        </authorList>
    </citation>
    <scope>NUCLEOTIDE SEQUENCE [LARGE SCALE GENOMIC DNA]</scope>
    <source>
        <strain evidence="3">JCM 4738</strain>
    </source>
</reference>
<proteinExistence type="predicted"/>
<keyword evidence="3" id="KW-1185">Reference proteome</keyword>
<gene>
    <name evidence="2" type="ORF">GCM10010347_66050</name>
</gene>
<accession>A0ABQ3F5N7</accession>
<comment type="caution">
    <text evidence="2">The sequence shown here is derived from an EMBL/GenBank/DDBJ whole genome shotgun (WGS) entry which is preliminary data.</text>
</comment>
<dbReference type="RefSeq" id="WP_190187904.1">
    <property type="nucleotide sequence ID" value="NZ_BMVP01000030.1"/>
</dbReference>
<evidence type="ECO:0008006" key="4">
    <source>
        <dbReference type="Google" id="ProtNLM"/>
    </source>
</evidence>
<dbReference type="Gene3D" id="2.180.10.10">
    <property type="entry name" value="RHS repeat-associated core"/>
    <property type="match status" value="1"/>
</dbReference>
<dbReference type="EMBL" id="BMVP01000030">
    <property type="protein sequence ID" value="GHB85892.1"/>
    <property type="molecule type" value="Genomic_DNA"/>
</dbReference>
<feature type="compositionally biased region" description="Basic residues" evidence="1">
    <location>
        <begin position="260"/>
        <end position="281"/>
    </location>
</feature>